<dbReference type="PANTHER" id="PTHR31744:SF233">
    <property type="entry name" value="NAC DOMAIN-CONTAINING PROTEIN 72-LIKE"/>
    <property type="match status" value="1"/>
</dbReference>
<name>A0A6J5UNX1_PRUAR</name>
<dbReference type="InterPro" id="IPR036093">
    <property type="entry name" value="NAC_dom_sf"/>
</dbReference>
<accession>A0A6J5UNX1</accession>
<keyword evidence="4" id="KW-0804">Transcription</keyword>
<dbReference type="GO" id="GO:0003677">
    <property type="term" value="F:DNA binding"/>
    <property type="evidence" value="ECO:0007669"/>
    <property type="project" value="UniProtKB-KW"/>
</dbReference>
<proteinExistence type="predicted"/>
<protein>
    <recommendedName>
        <fullName evidence="6">NAC domain-containing protein</fullName>
    </recommendedName>
</protein>
<evidence type="ECO:0000313" key="8">
    <source>
        <dbReference type="Proteomes" id="UP000507222"/>
    </source>
</evidence>
<dbReference type="Pfam" id="PF02365">
    <property type="entry name" value="NAM"/>
    <property type="match status" value="1"/>
</dbReference>
<keyword evidence="5" id="KW-0539">Nucleus</keyword>
<dbReference type="GO" id="GO:0005634">
    <property type="term" value="C:nucleus"/>
    <property type="evidence" value="ECO:0007669"/>
    <property type="project" value="UniProtKB-SubCell"/>
</dbReference>
<evidence type="ECO:0000259" key="6">
    <source>
        <dbReference type="PROSITE" id="PS51005"/>
    </source>
</evidence>
<dbReference type="FunFam" id="2.170.150.80:FF:000008">
    <property type="entry name" value="NAC domain-containing protein 72-like"/>
    <property type="match status" value="1"/>
</dbReference>
<keyword evidence="3" id="KW-0238">DNA-binding</keyword>
<dbReference type="Proteomes" id="UP000507222">
    <property type="component" value="Unassembled WGS sequence"/>
</dbReference>
<dbReference type="InterPro" id="IPR003441">
    <property type="entry name" value="NAC-dom"/>
</dbReference>
<evidence type="ECO:0000256" key="1">
    <source>
        <dbReference type="ARBA" id="ARBA00004123"/>
    </source>
</evidence>
<evidence type="ECO:0000256" key="2">
    <source>
        <dbReference type="ARBA" id="ARBA00023015"/>
    </source>
</evidence>
<evidence type="ECO:0000256" key="5">
    <source>
        <dbReference type="ARBA" id="ARBA00023242"/>
    </source>
</evidence>
<dbReference type="PANTHER" id="PTHR31744">
    <property type="entry name" value="PROTEIN CUP-SHAPED COTYLEDON 2-RELATED"/>
    <property type="match status" value="1"/>
</dbReference>
<sequence length="350" mass="39214">MGVPETDPLSQLSLPPGFRFYPTDEELLVQYLCRKVAGYQFSLQIIAEIDLYKFDPWVLPSKAIFGEKEWYFFSPRDRKYPNGSRPNRVAGSGYWKATGTDKIITTEGRKVGIKKALVFYVGKAPKGTKTNWIMHEYRLIEPSRKNGSSKLDEWVLCRIYKKSSSSAAQKPMTTSVSSIEHSNGSSSSCSSQLDDVLEWLPEIDDRSFSLPRINSLKTLQQQQEDSKLGFQTGSGNFDWASLAGFNVVPELCPNNQPQQGQGQMNVNYSNNNDMYVPSIPPLCHVESPPERLAKTVDEEVQSGFRTQRVDNSGFFQNSNVMTQNFGNPTDPYGYGTRFGRSGLGFGGGEK</sequence>
<gene>
    <name evidence="7" type="ORF">CURHAP_LOCUS27365</name>
</gene>
<evidence type="ECO:0000313" key="7">
    <source>
        <dbReference type="EMBL" id="CAB4277583.1"/>
    </source>
</evidence>
<dbReference type="GO" id="GO:0006355">
    <property type="term" value="P:regulation of DNA-templated transcription"/>
    <property type="evidence" value="ECO:0007669"/>
    <property type="project" value="InterPro"/>
</dbReference>
<dbReference type="PROSITE" id="PS51005">
    <property type="entry name" value="NAC"/>
    <property type="match status" value="1"/>
</dbReference>
<organism evidence="7 8">
    <name type="scientific">Prunus armeniaca</name>
    <name type="common">Apricot</name>
    <name type="synonym">Armeniaca vulgaris</name>
    <dbReference type="NCBI Taxonomy" id="36596"/>
    <lineage>
        <taxon>Eukaryota</taxon>
        <taxon>Viridiplantae</taxon>
        <taxon>Streptophyta</taxon>
        <taxon>Embryophyta</taxon>
        <taxon>Tracheophyta</taxon>
        <taxon>Spermatophyta</taxon>
        <taxon>Magnoliopsida</taxon>
        <taxon>eudicotyledons</taxon>
        <taxon>Gunneridae</taxon>
        <taxon>Pentapetalae</taxon>
        <taxon>rosids</taxon>
        <taxon>fabids</taxon>
        <taxon>Rosales</taxon>
        <taxon>Rosaceae</taxon>
        <taxon>Amygdaloideae</taxon>
        <taxon>Amygdaleae</taxon>
        <taxon>Prunus</taxon>
    </lineage>
</organism>
<keyword evidence="2" id="KW-0805">Transcription regulation</keyword>
<feature type="domain" description="NAC" evidence="6">
    <location>
        <begin position="14"/>
        <end position="162"/>
    </location>
</feature>
<reference evidence="7 8" key="1">
    <citation type="submission" date="2020-05" db="EMBL/GenBank/DDBJ databases">
        <authorList>
            <person name="Campoy J."/>
            <person name="Schneeberger K."/>
            <person name="Spophaly S."/>
        </authorList>
    </citation>
    <scope>NUCLEOTIDE SEQUENCE [LARGE SCALE GENOMIC DNA]</scope>
    <source>
        <strain evidence="7">PruArmRojPasFocal</strain>
    </source>
</reference>
<comment type="subcellular location">
    <subcellularLocation>
        <location evidence="1">Nucleus</location>
    </subcellularLocation>
</comment>
<dbReference type="EMBL" id="CAEKDK010000004">
    <property type="protein sequence ID" value="CAB4277583.1"/>
    <property type="molecule type" value="Genomic_DNA"/>
</dbReference>
<dbReference type="Gene3D" id="2.170.150.80">
    <property type="entry name" value="NAC domain"/>
    <property type="match status" value="1"/>
</dbReference>
<evidence type="ECO:0000256" key="4">
    <source>
        <dbReference type="ARBA" id="ARBA00023163"/>
    </source>
</evidence>
<dbReference type="AlphaFoldDB" id="A0A6J5UNX1"/>
<evidence type="ECO:0000256" key="3">
    <source>
        <dbReference type="ARBA" id="ARBA00023125"/>
    </source>
</evidence>
<dbReference type="SUPFAM" id="SSF101941">
    <property type="entry name" value="NAC domain"/>
    <property type="match status" value="1"/>
</dbReference>